<accession>A0A7S3XPU3</accession>
<feature type="domain" description="Sulfatase N-terminal" evidence="7">
    <location>
        <begin position="11"/>
        <end position="316"/>
    </location>
</feature>
<dbReference type="CDD" id="cd16029">
    <property type="entry name" value="4-S"/>
    <property type="match status" value="1"/>
</dbReference>
<keyword evidence="4" id="KW-0106">Calcium</keyword>
<dbReference type="AlphaFoldDB" id="A0A7S3XPU3"/>
<dbReference type="InterPro" id="IPR017850">
    <property type="entry name" value="Alkaline_phosphatase_core_sf"/>
</dbReference>
<dbReference type="InterPro" id="IPR000917">
    <property type="entry name" value="Sulfatase_N"/>
</dbReference>
<sequence length="541" mass="61111">MGYQTSSNTYMPTFTPSLDAAAEAGIKFQYYYSDHLCSPSRASILTGKSLIHNGFSHQVASETTPMGLPLEHKLLPQFLKDQGYLTHMVGKWHLGMFNHKYLPTERGFDSFMGYYSGKVHYYGKYVLEKTTKIYDFHMNEATYADTETYTLQLFDERASEIITAYSDSDTDQPMFLYYATQGIHDTFYAPPGSLTTSDQRKLAREVLADSGSRDRELLTLTAAAMDKTFSNLIDYLKDAGMYDNTIIIVASDNGGCSEATGSNYPLRGQKNSLFEGGVRTNAFIHSPLLNQSVTNTTYDCMFHNVDWMPTIYGMLGLDESTLGAIDGVNHWDQINSGGDQCYRSEMLHNIEVDWETDGVDTLRVGLRMGDYKLVYGEREGGWFGPDVFSTIGCDIIQSPFPPFGYFFDIANDPTESHNLIDEVDDTLLTKFWKMLDGKFDELSSPAFRYTVDKGLDTWIQNDFWLRPWISDEDLKDLEDEFQREMQEGSTVTIDGGHDHTSHEHSDDAWNEAHPKKSSARSSSEGAARRRATTSEVNFYGA</sequence>
<comment type="similarity">
    <text evidence="1">Belongs to the sulfatase family.</text>
</comment>
<evidence type="ECO:0000259" key="7">
    <source>
        <dbReference type="Pfam" id="PF00884"/>
    </source>
</evidence>
<dbReference type="SUPFAM" id="SSF53649">
    <property type="entry name" value="Alkaline phosphatase-like"/>
    <property type="match status" value="1"/>
</dbReference>
<keyword evidence="3" id="KW-0378">Hydrolase</keyword>
<proteinExistence type="inferred from homology"/>
<dbReference type="PROSITE" id="PS00149">
    <property type="entry name" value="SULFATASE_2"/>
    <property type="match status" value="1"/>
</dbReference>
<dbReference type="EMBL" id="HBIU01015982">
    <property type="protein sequence ID" value="CAE0628761.1"/>
    <property type="molecule type" value="Transcribed_RNA"/>
</dbReference>
<dbReference type="PANTHER" id="PTHR10342:SF274">
    <property type="entry name" value="ARYLSULFATASE B"/>
    <property type="match status" value="1"/>
</dbReference>
<dbReference type="PANTHER" id="PTHR10342">
    <property type="entry name" value="ARYLSULFATASE"/>
    <property type="match status" value="1"/>
</dbReference>
<name>A0A7S3XPU3_HETAK</name>
<feature type="compositionally biased region" description="Basic and acidic residues" evidence="6">
    <location>
        <begin position="495"/>
        <end position="514"/>
    </location>
</feature>
<dbReference type="Gene3D" id="3.40.720.10">
    <property type="entry name" value="Alkaline Phosphatase, subunit A"/>
    <property type="match status" value="1"/>
</dbReference>
<evidence type="ECO:0000256" key="2">
    <source>
        <dbReference type="ARBA" id="ARBA00022723"/>
    </source>
</evidence>
<organism evidence="8">
    <name type="scientific">Heterosigma akashiwo</name>
    <name type="common">Chromophytic alga</name>
    <name type="synonym">Heterosigma carterae</name>
    <dbReference type="NCBI Taxonomy" id="2829"/>
    <lineage>
        <taxon>Eukaryota</taxon>
        <taxon>Sar</taxon>
        <taxon>Stramenopiles</taxon>
        <taxon>Ochrophyta</taxon>
        <taxon>Raphidophyceae</taxon>
        <taxon>Chattonellales</taxon>
        <taxon>Chattonellaceae</taxon>
        <taxon>Heterosigma</taxon>
    </lineage>
</organism>
<keyword evidence="5" id="KW-0325">Glycoprotein</keyword>
<keyword evidence="2" id="KW-0479">Metal-binding</keyword>
<dbReference type="InterPro" id="IPR047115">
    <property type="entry name" value="ARSB"/>
</dbReference>
<evidence type="ECO:0000256" key="6">
    <source>
        <dbReference type="SAM" id="MobiDB-lite"/>
    </source>
</evidence>
<feature type="region of interest" description="Disordered" evidence="6">
    <location>
        <begin position="491"/>
        <end position="541"/>
    </location>
</feature>
<evidence type="ECO:0000256" key="3">
    <source>
        <dbReference type="ARBA" id="ARBA00022801"/>
    </source>
</evidence>
<dbReference type="GO" id="GO:0046872">
    <property type="term" value="F:metal ion binding"/>
    <property type="evidence" value="ECO:0007669"/>
    <property type="project" value="UniProtKB-KW"/>
</dbReference>
<dbReference type="GO" id="GO:0008484">
    <property type="term" value="F:sulfuric ester hydrolase activity"/>
    <property type="evidence" value="ECO:0007669"/>
    <property type="project" value="InterPro"/>
</dbReference>
<evidence type="ECO:0000256" key="5">
    <source>
        <dbReference type="ARBA" id="ARBA00023180"/>
    </source>
</evidence>
<evidence type="ECO:0000313" key="8">
    <source>
        <dbReference type="EMBL" id="CAE0628761.1"/>
    </source>
</evidence>
<gene>
    <name evidence="8" type="ORF">HAKA00212_LOCUS7443</name>
</gene>
<evidence type="ECO:0000256" key="4">
    <source>
        <dbReference type="ARBA" id="ARBA00022837"/>
    </source>
</evidence>
<dbReference type="Gene3D" id="3.30.1120.10">
    <property type="match status" value="1"/>
</dbReference>
<protein>
    <recommendedName>
        <fullName evidence="7">Sulfatase N-terminal domain-containing protein</fullName>
    </recommendedName>
</protein>
<dbReference type="Pfam" id="PF00884">
    <property type="entry name" value="Sulfatase"/>
    <property type="match status" value="1"/>
</dbReference>
<evidence type="ECO:0000256" key="1">
    <source>
        <dbReference type="ARBA" id="ARBA00008779"/>
    </source>
</evidence>
<reference evidence="8" key="1">
    <citation type="submission" date="2021-01" db="EMBL/GenBank/DDBJ databases">
        <authorList>
            <person name="Corre E."/>
            <person name="Pelletier E."/>
            <person name="Niang G."/>
            <person name="Scheremetjew M."/>
            <person name="Finn R."/>
            <person name="Kale V."/>
            <person name="Holt S."/>
            <person name="Cochrane G."/>
            <person name="Meng A."/>
            <person name="Brown T."/>
            <person name="Cohen L."/>
        </authorList>
    </citation>
    <scope>NUCLEOTIDE SEQUENCE</scope>
    <source>
        <strain evidence="8">CCMP3107</strain>
    </source>
</reference>
<dbReference type="InterPro" id="IPR024607">
    <property type="entry name" value="Sulfatase_CS"/>
</dbReference>